<protein>
    <submittedName>
        <fullName evidence="1">PHD finger C17D11.04c</fullName>
    </submittedName>
</protein>
<proteinExistence type="predicted"/>
<name>A0A0B0NX76_GOSAR</name>
<accession>A0A0B0NX76</accession>
<reference evidence="2" key="1">
    <citation type="submission" date="2014-09" db="EMBL/GenBank/DDBJ databases">
        <authorList>
            <person name="Mudge J."/>
            <person name="Ramaraj T."/>
            <person name="Lindquist I.E."/>
            <person name="Bharti A.K."/>
            <person name="Sundararajan A."/>
            <person name="Cameron C.T."/>
            <person name="Woodward J.E."/>
            <person name="May G.D."/>
            <person name="Brubaker C."/>
            <person name="Broadhvest J."/>
            <person name="Wilkins T.A."/>
        </authorList>
    </citation>
    <scope>NUCLEOTIDE SEQUENCE</scope>
    <source>
        <strain evidence="2">cv. AKA8401</strain>
    </source>
</reference>
<organism evidence="1 2">
    <name type="scientific">Gossypium arboreum</name>
    <name type="common">Tree cotton</name>
    <name type="synonym">Gossypium nanking</name>
    <dbReference type="NCBI Taxonomy" id="29729"/>
    <lineage>
        <taxon>Eukaryota</taxon>
        <taxon>Viridiplantae</taxon>
        <taxon>Streptophyta</taxon>
        <taxon>Embryophyta</taxon>
        <taxon>Tracheophyta</taxon>
        <taxon>Spermatophyta</taxon>
        <taxon>Magnoliopsida</taxon>
        <taxon>eudicotyledons</taxon>
        <taxon>Gunneridae</taxon>
        <taxon>Pentapetalae</taxon>
        <taxon>rosids</taxon>
        <taxon>malvids</taxon>
        <taxon>Malvales</taxon>
        <taxon>Malvaceae</taxon>
        <taxon>Malvoideae</taxon>
        <taxon>Gossypium</taxon>
    </lineage>
</organism>
<gene>
    <name evidence="1" type="ORF">F383_02643</name>
</gene>
<dbReference type="EMBL" id="KN408208">
    <property type="protein sequence ID" value="KHG17410.1"/>
    <property type="molecule type" value="Genomic_DNA"/>
</dbReference>
<evidence type="ECO:0000313" key="2">
    <source>
        <dbReference type="Proteomes" id="UP000032142"/>
    </source>
</evidence>
<keyword evidence="2" id="KW-1185">Reference proteome</keyword>
<dbReference type="Proteomes" id="UP000032142">
    <property type="component" value="Unassembled WGS sequence"/>
</dbReference>
<dbReference type="AlphaFoldDB" id="A0A0B0NX76"/>
<sequence length="55" mass="6050">MSMPLSRIGSYSHIYIGVTYRCLGLTCTSYIGILCHDICILAIRKVDTGLLDVVT</sequence>
<evidence type="ECO:0000313" key="1">
    <source>
        <dbReference type="EMBL" id="KHG17410.1"/>
    </source>
</evidence>